<reference evidence="7 8" key="1">
    <citation type="submission" date="2019-03" db="EMBL/GenBank/DDBJ databases">
        <title>Genomic Encyclopedia of Type Strains, Phase IV (KMG-IV): sequencing the most valuable type-strain genomes for metagenomic binning, comparative biology and taxonomic classification.</title>
        <authorList>
            <person name="Goeker M."/>
        </authorList>
    </citation>
    <scope>NUCLEOTIDE SEQUENCE [LARGE SCALE GENOMIC DNA]</scope>
    <source>
        <strain evidence="7 8">DSM 44496</strain>
    </source>
</reference>
<dbReference type="PROSITE" id="PS51318">
    <property type="entry name" value="TAT"/>
    <property type="match status" value="1"/>
</dbReference>
<dbReference type="GO" id="GO:0005886">
    <property type="term" value="C:plasma membrane"/>
    <property type="evidence" value="ECO:0007669"/>
    <property type="project" value="UniProtKB-SubCell"/>
</dbReference>
<dbReference type="SUPFAM" id="SSF53850">
    <property type="entry name" value="Periplasmic binding protein-like II"/>
    <property type="match status" value="1"/>
</dbReference>
<evidence type="ECO:0000313" key="7">
    <source>
        <dbReference type="EMBL" id="TDP43070.1"/>
    </source>
</evidence>
<name>A0A4R6PXY5_NOCIG</name>
<keyword evidence="8" id="KW-1185">Reference proteome</keyword>
<evidence type="ECO:0000256" key="1">
    <source>
        <dbReference type="ARBA" id="ARBA00004533"/>
    </source>
</evidence>
<dbReference type="PANTHER" id="PTHR30024">
    <property type="entry name" value="ALIPHATIC SULFONATES-BINDING PROTEIN-RELATED"/>
    <property type="match status" value="1"/>
</dbReference>
<dbReference type="Gene3D" id="3.40.190.10">
    <property type="entry name" value="Periplasmic binding protein-like II"/>
    <property type="match status" value="2"/>
</dbReference>
<dbReference type="InterPro" id="IPR044527">
    <property type="entry name" value="NrtA/CpmA_ABC-bd_dom"/>
</dbReference>
<keyword evidence="2" id="KW-0813">Transport</keyword>
<protein>
    <submittedName>
        <fullName evidence="7">NitT/TauT family transport system substrate-binding protein</fullName>
    </submittedName>
</protein>
<organism evidence="7 8">
    <name type="scientific">Nocardia ignorata</name>
    <dbReference type="NCBI Taxonomy" id="145285"/>
    <lineage>
        <taxon>Bacteria</taxon>
        <taxon>Bacillati</taxon>
        <taxon>Actinomycetota</taxon>
        <taxon>Actinomycetes</taxon>
        <taxon>Mycobacteriales</taxon>
        <taxon>Nocardiaceae</taxon>
        <taxon>Nocardia</taxon>
    </lineage>
</organism>
<evidence type="ECO:0000256" key="5">
    <source>
        <dbReference type="ARBA" id="ARBA00023136"/>
    </source>
</evidence>
<evidence type="ECO:0000256" key="3">
    <source>
        <dbReference type="ARBA" id="ARBA00022475"/>
    </source>
</evidence>
<dbReference type="Proteomes" id="UP000295087">
    <property type="component" value="Unassembled WGS sequence"/>
</dbReference>
<sequence length="387" mass="42084">MSGLSRRHLLAGAAGLTAAAGLYGSADLVRSAAGAGQRREQALRIGYLPITDAAPLLIAHSAHLYPAGSVSSAKPVMFRSWSGLAEAFVSRQVDVAHLLMPMAIQLRQVLGANVRVLGWNHTNGSALTVAPDITELEQLIGTQVAIPFWWSIHNIVLQKLLRAHDITPVVRRTASRAKRTVELIVMSPSDMVPALANRSISGYVVADPFNAIAQIKKIGRIHVFLGDVWREHACCVLVTRDDVIAERPHAVQAVTDAVVAAQLRIGTDRPRAAEALTTGSYLPQPLPAVRTALAYPDPPYQFQRPDWSPQLVGFQPYPYPSFTRRLVEEMHETVVDGDRGFLDTLDPARAHSELVDDTFVLNSLAAQGGRHAFGLTGLDRTEQVHLL</sequence>
<dbReference type="RefSeq" id="WP_067497073.1">
    <property type="nucleotide sequence ID" value="NZ_SNXK01000001.1"/>
</dbReference>
<comment type="similarity">
    <text evidence="6">Belongs to the CmpA/NrtA family.</text>
</comment>
<comment type="caution">
    <text evidence="7">The sequence shown here is derived from an EMBL/GenBank/DDBJ whole genome shotgun (WGS) entry which is preliminary data.</text>
</comment>
<evidence type="ECO:0000313" key="8">
    <source>
        <dbReference type="Proteomes" id="UP000295087"/>
    </source>
</evidence>
<evidence type="ECO:0000256" key="4">
    <source>
        <dbReference type="ARBA" id="ARBA00022519"/>
    </source>
</evidence>
<keyword evidence="3" id="KW-1003">Cell membrane</keyword>
<accession>A0A4R6PXY5</accession>
<keyword evidence="4" id="KW-0997">Cell inner membrane</keyword>
<evidence type="ECO:0000256" key="6">
    <source>
        <dbReference type="ARBA" id="ARBA00024031"/>
    </source>
</evidence>
<dbReference type="PANTHER" id="PTHR30024:SF43">
    <property type="entry name" value="BLL4572 PROTEIN"/>
    <property type="match status" value="1"/>
</dbReference>
<dbReference type="CDD" id="cd13553">
    <property type="entry name" value="PBP2_NrtA_CpmA_like"/>
    <property type="match status" value="1"/>
</dbReference>
<evidence type="ECO:0000256" key="2">
    <source>
        <dbReference type="ARBA" id="ARBA00022448"/>
    </source>
</evidence>
<dbReference type="InterPro" id="IPR006311">
    <property type="entry name" value="TAT_signal"/>
</dbReference>
<keyword evidence="5" id="KW-0472">Membrane</keyword>
<dbReference type="Pfam" id="PF13379">
    <property type="entry name" value="NMT1_2"/>
    <property type="match status" value="1"/>
</dbReference>
<comment type="subcellular location">
    <subcellularLocation>
        <location evidence="1">Cell inner membrane</location>
    </subcellularLocation>
</comment>
<dbReference type="EMBL" id="SNXK01000001">
    <property type="protein sequence ID" value="TDP43070.1"/>
    <property type="molecule type" value="Genomic_DNA"/>
</dbReference>
<dbReference type="AlphaFoldDB" id="A0A4R6PXY5"/>
<proteinExistence type="inferred from homology"/>
<gene>
    <name evidence="7" type="ORF">DFR75_1012190</name>
</gene>